<keyword evidence="2" id="KW-1185">Reference proteome</keyword>
<gene>
    <name evidence="1" type="ORF">P5G52_11455</name>
</gene>
<dbReference type="RefSeq" id="WP_301227473.1">
    <property type="nucleotide sequence ID" value="NZ_JAROCG010000001.1"/>
</dbReference>
<organism evidence="1 2">
    <name type="scientific">Arthrobacter burdickii</name>
    <dbReference type="NCBI Taxonomy" id="3035920"/>
    <lineage>
        <taxon>Bacteria</taxon>
        <taxon>Bacillati</taxon>
        <taxon>Actinomycetota</taxon>
        <taxon>Actinomycetes</taxon>
        <taxon>Micrococcales</taxon>
        <taxon>Micrococcaceae</taxon>
        <taxon>Arthrobacter</taxon>
    </lineage>
</organism>
<proteinExistence type="predicted"/>
<accession>A0ABT8K210</accession>
<evidence type="ECO:0000313" key="2">
    <source>
        <dbReference type="Proteomes" id="UP001174209"/>
    </source>
</evidence>
<sequence>MVRLKRGTGENLSFEASIDVNTTLSIWGYEKNYSYELCRTRRTAGEPFKESIRVTAKDKANGIDFSGLFKAARAQSSNVIRERAFNAVIDYLTNPTKVNPRTNEVVHPENEGERWDDLQAMSFSGQFTYSQDEEILALVKNLTAEGSILWTLTTSDGEGEFFSAYVGDSDEDGCHNLYLSLEVAETTTRVNGKVTYNFEIQNDPNFLVRTVIKPTNKQSQKSWQLASEIHSILAKQVRNDEEAFKKIISDDIVNDVLASLDEPHK</sequence>
<protein>
    <submittedName>
        <fullName evidence="1">Uncharacterized protein</fullName>
    </submittedName>
</protein>
<comment type="caution">
    <text evidence="1">The sequence shown here is derived from an EMBL/GenBank/DDBJ whole genome shotgun (WGS) entry which is preliminary data.</text>
</comment>
<evidence type="ECO:0000313" key="1">
    <source>
        <dbReference type="EMBL" id="MDN4611478.1"/>
    </source>
</evidence>
<dbReference type="EMBL" id="JAROCG010000001">
    <property type="protein sequence ID" value="MDN4611478.1"/>
    <property type="molecule type" value="Genomic_DNA"/>
</dbReference>
<dbReference type="Proteomes" id="UP001174209">
    <property type="component" value="Unassembled WGS sequence"/>
</dbReference>
<name>A0ABT8K210_9MICC</name>
<reference evidence="1" key="1">
    <citation type="submission" date="2023-06" db="EMBL/GenBank/DDBJ databases">
        <title>MT1 and MT2 Draft Genomes of Novel Species.</title>
        <authorList>
            <person name="Venkateswaran K."/>
        </authorList>
    </citation>
    <scope>NUCLEOTIDE SEQUENCE</scope>
    <source>
        <strain evidence="1">IIF3SC-B10</strain>
    </source>
</reference>